<dbReference type="AlphaFoldDB" id="G5RVE1"/>
<dbReference type="Gene3D" id="1.20.120.530">
    <property type="entry name" value="GntR ligand-binding domain-like"/>
    <property type="match status" value="1"/>
</dbReference>
<feature type="domain" description="GntR C-terminal" evidence="4">
    <location>
        <begin position="1"/>
        <end position="93"/>
    </location>
</feature>
<organism evidence="5 6">
    <name type="scientific">Salmonella enterica subsp. enterica serovar Urbana str. R8-2977</name>
    <dbReference type="NCBI Taxonomy" id="913084"/>
    <lineage>
        <taxon>Bacteria</taxon>
        <taxon>Pseudomonadati</taxon>
        <taxon>Pseudomonadota</taxon>
        <taxon>Gammaproteobacteria</taxon>
        <taxon>Enterobacterales</taxon>
        <taxon>Enterobacteriaceae</taxon>
        <taxon>Salmonella</taxon>
    </lineage>
</organism>
<sequence>MDQAINDNNVHGFYSLDKEFHLAISEASRNRVLFDMSRMLWEQRINIPYAGLDEQSGDRNVLLNLNKQHKAIVDAMRQSDADSAYEGSLEHLRYVRKIVGG</sequence>
<evidence type="ECO:0000259" key="4">
    <source>
        <dbReference type="Pfam" id="PF07729"/>
    </source>
</evidence>
<evidence type="ECO:0000256" key="3">
    <source>
        <dbReference type="ARBA" id="ARBA00023163"/>
    </source>
</evidence>
<proteinExistence type="predicted"/>
<keyword evidence="2" id="KW-0238">DNA-binding</keyword>
<dbReference type="PATRIC" id="fig|913084.3.peg.1761"/>
<evidence type="ECO:0000313" key="5">
    <source>
        <dbReference type="EMBL" id="EHD03638.1"/>
    </source>
</evidence>
<dbReference type="SUPFAM" id="SSF48008">
    <property type="entry name" value="GntR ligand-binding domain-like"/>
    <property type="match status" value="1"/>
</dbReference>
<protein>
    <submittedName>
        <fullName evidence="5">Transcriptional regulator, GntR family</fullName>
    </submittedName>
</protein>
<evidence type="ECO:0000256" key="1">
    <source>
        <dbReference type="ARBA" id="ARBA00023015"/>
    </source>
</evidence>
<accession>G5RVE1</accession>
<evidence type="ECO:0000256" key="2">
    <source>
        <dbReference type="ARBA" id="ARBA00023125"/>
    </source>
</evidence>
<gene>
    <name evidence="5" type="ORF">LTSEURB_2412</name>
</gene>
<dbReference type="EMBL" id="AFCW01000947">
    <property type="protein sequence ID" value="EHD03638.1"/>
    <property type="molecule type" value="Genomic_DNA"/>
</dbReference>
<dbReference type="InterPro" id="IPR008920">
    <property type="entry name" value="TF_FadR/GntR_C"/>
</dbReference>
<dbReference type="InterPro" id="IPR011711">
    <property type="entry name" value="GntR_C"/>
</dbReference>
<dbReference type="GO" id="GO:0003677">
    <property type="term" value="F:DNA binding"/>
    <property type="evidence" value="ECO:0007669"/>
    <property type="project" value="UniProtKB-KW"/>
</dbReference>
<evidence type="ECO:0000313" key="6">
    <source>
        <dbReference type="Proteomes" id="UP000004776"/>
    </source>
</evidence>
<dbReference type="Pfam" id="PF07729">
    <property type="entry name" value="FCD"/>
    <property type="match status" value="1"/>
</dbReference>
<dbReference type="PANTHER" id="PTHR43537">
    <property type="entry name" value="TRANSCRIPTIONAL REGULATOR, GNTR FAMILY"/>
    <property type="match status" value="1"/>
</dbReference>
<name>G5RVE1_SALET</name>
<dbReference type="PANTHER" id="PTHR43537:SF51">
    <property type="entry name" value="HTH-TYPE TRANSCRIPTIONAL REGULATOR LGOR-RELATED"/>
    <property type="match status" value="1"/>
</dbReference>
<keyword evidence="3" id="KW-0804">Transcription</keyword>
<keyword evidence="1" id="KW-0805">Transcription regulation</keyword>
<reference evidence="5 6" key="1">
    <citation type="journal article" date="2011" name="BMC Genomics">
        <title>Genome sequencing reveals diversification of virulence factor content and possible host adaptation in distinct subpopulations of Salmonella enterica.</title>
        <authorList>
            <person name="den Bakker H.C."/>
            <person name="Moreno Switt A.I."/>
            <person name="Govoni G."/>
            <person name="Cummings C.A."/>
            <person name="Ranieri M.L."/>
            <person name="Degoricija L."/>
            <person name="Hoelzer K."/>
            <person name="Rodriguez-Rivera L.D."/>
            <person name="Brown S."/>
            <person name="Bolchacova E."/>
            <person name="Furtado M.R."/>
            <person name="Wiedmann M."/>
        </authorList>
    </citation>
    <scope>NUCLEOTIDE SEQUENCE [LARGE SCALE GENOMIC DNA]</scope>
    <source>
        <strain evidence="5 6">R8-2977</strain>
    </source>
</reference>
<dbReference type="Proteomes" id="UP000004776">
    <property type="component" value="Unassembled WGS sequence"/>
</dbReference>
<comment type="caution">
    <text evidence="5">The sequence shown here is derived from an EMBL/GenBank/DDBJ whole genome shotgun (WGS) entry which is preliminary data.</text>
</comment>